<name>A0ABX2FH23_9PSEU</name>
<evidence type="ECO:0000313" key="3">
    <source>
        <dbReference type="Proteomes" id="UP000763557"/>
    </source>
</evidence>
<comment type="caution">
    <text evidence="2">The sequence shown here is derived from an EMBL/GenBank/DDBJ whole genome shotgun (WGS) entry which is preliminary data.</text>
</comment>
<reference evidence="2 3" key="1">
    <citation type="submission" date="2020-01" db="EMBL/GenBank/DDBJ databases">
        <title>Kibdelosporangium persica a novel Actinomycetes from a hot desert in Iran.</title>
        <authorList>
            <person name="Safaei N."/>
            <person name="Zaburannyi N."/>
            <person name="Mueller R."/>
            <person name="Wink J."/>
        </authorList>
    </citation>
    <scope>NUCLEOTIDE SEQUENCE [LARGE SCALE GENOMIC DNA]</scope>
    <source>
        <strain evidence="2 3">4NS15</strain>
    </source>
</reference>
<evidence type="ECO:0000313" key="2">
    <source>
        <dbReference type="EMBL" id="NRN70684.1"/>
    </source>
</evidence>
<organism evidence="2 3">
    <name type="scientific">Kibdelosporangium persicum</name>
    <dbReference type="NCBI Taxonomy" id="2698649"/>
    <lineage>
        <taxon>Bacteria</taxon>
        <taxon>Bacillati</taxon>
        <taxon>Actinomycetota</taxon>
        <taxon>Actinomycetes</taxon>
        <taxon>Pseudonocardiales</taxon>
        <taxon>Pseudonocardiaceae</taxon>
        <taxon>Kibdelosporangium</taxon>
    </lineage>
</organism>
<gene>
    <name evidence="2" type="ORF">GC106_79550</name>
</gene>
<keyword evidence="3" id="KW-1185">Reference proteome</keyword>
<dbReference type="SMART" id="SM00824">
    <property type="entry name" value="PKS_TE"/>
    <property type="match status" value="1"/>
</dbReference>
<dbReference type="Proteomes" id="UP000763557">
    <property type="component" value="Unassembled WGS sequence"/>
</dbReference>
<protein>
    <recommendedName>
        <fullName evidence="1">Thioesterase TesA-like domain-containing protein</fullName>
    </recommendedName>
</protein>
<dbReference type="InterPro" id="IPR020802">
    <property type="entry name" value="TesA-like"/>
</dbReference>
<dbReference type="Pfam" id="PF00975">
    <property type="entry name" value="Thioesterase"/>
    <property type="match status" value="1"/>
</dbReference>
<dbReference type="InterPro" id="IPR029058">
    <property type="entry name" value="AB_hydrolase_fold"/>
</dbReference>
<dbReference type="Gene3D" id="3.40.50.1820">
    <property type="entry name" value="alpha/beta hydrolase"/>
    <property type="match status" value="1"/>
</dbReference>
<sequence length="294" mass="31660">MSDATAAAGTPSGSPQATVTAIRPGGSRPALFCPPPVSGSIYWCMPLHRLLPADQPLYAFDAPGLDGVAEPLTTISDLAGCYIEALRRTQPHGPYLLAGYSMGGAIAYEMAVRLASAGEAIPLTILIDTALPEPDPGTELSITKRFVNDVAGARGRTLDDVAIESVFEAPNADERLRSLLCAADLMPESVDVELVARRYRLFRANTHAYLAYRPSRYRGRVALVNAESSRNTTEEWRTVCDGPVTHMTVPGDHHSMWFPPHVERLALSLDMLVASLHDQSTLVTAVPDDPGTRV</sequence>
<dbReference type="RefSeq" id="WP_173141814.1">
    <property type="nucleotide sequence ID" value="NZ_CBCSGW010000003.1"/>
</dbReference>
<evidence type="ECO:0000259" key="1">
    <source>
        <dbReference type="SMART" id="SM00824"/>
    </source>
</evidence>
<accession>A0ABX2FH23</accession>
<feature type="domain" description="Thioesterase TesA-like" evidence="1">
    <location>
        <begin position="31"/>
        <end position="258"/>
    </location>
</feature>
<dbReference type="EMBL" id="JAAATY010000042">
    <property type="protein sequence ID" value="NRN70684.1"/>
    <property type="molecule type" value="Genomic_DNA"/>
</dbReference>
<proteinExistence type="predicted"/>
<dbReference type="SUPFAM" id="SSF53474">
    <property type="entry name" value="alpha/beta-Hydrolases"/>
    <property type="match status" value="1"/>
</dbReference>
<dbReference type="InterPro" id="IPR001031">
    <property type="entry name" value="Thioesterase"/>
</dbReference>